<dbReference type="KEGG" id="ebla:JGUZn3_13680"/>
<name>A0A7H1NS34_9PROT</name>
<feature type="domain" description="SMP-30/Gluconolactonase/LRE-like region" evidence="2">
    <location>
        <begin position="94"/>
        <end position="199"/>
    </location>
</feature>
<evidence type="ECO:0000259" key="2">
    <source>
        <dbReference type="Pfam" id="PF08450"/>
    </source>
</evidence>
<dbReference type="InterPro" id="IPR011042">
    <property type="entry name" value="6-blade_b-propeller_TolB-like"/>
</dbReference>
<accession>A0A7H1NS34</accession>
<keyword evidence="4" id="KW-1185">Reference proteome</keyword>
<gene>
    <name evidence="3" type="ORF">JGUZn3_13680</name>
</gene>
<dbReference type="GO" id="GO:0016787">
    <property type="term" value="F:hydrolase activity"/>
    <property type="evidence" value="ECO:0007669"/>
    <property type="project" value="UniProtKB-KW"/>
</dbReference>
<dbReference type="InterPro" id="IPR013658">
    <property type="entry name" value="SGL"/>
</dbReference>
<evidence type="ECO:0000313" key="4">
    <source>
        <dbReference type="Proteomes" id="UP000516349"/>
    </source>
</evidence>
<dbReference type="RefSeq" id="WP_203412846.1">
    <property type="nucleotide sequence ID" value="NZ_CP060244.1"/>
</dbReference>
<organism evidence="3 4">
    <name type="scientific">Entomobacter blattae</name>
    <dbReference type="NCBI Taxonomy" id="2762277"/>
    <lineage>
        <taxon>Bacteria</taxon>
        <taxon>Pseudomonadati</taxon>
        <taxon>Pseudomonadota</taxon>
        <taxon>Alphaproteobacteria</taxon>
        <taxon>Acetobacterales</taxon>
        <taxon>Acetobacteraceae</taxon>
        <taxon>Entomobacter</taxon>
    </lineage>
</organism>
<dbReference type="InterPro" id="IPR051262">
    <property type="entry name" value="SMP-30/CGR1_Lactonase"/>
</dbReference>
<dbReference type="SUPFAM" id="SSF63829">
    <property type="entry name" value="Calcium-dependent phosphotriesterase"/>
    <property type="match status" value="1"/>
</dbReference>
<dbReference type="Gene3D" id="2.120.10.30">
    <property type="entry name" value="TolB, C-terminal domain"/>
    <property type="match status" value="1"/>
</dbReference>
<protein>
    <submittedName>
        <fullName evidence="3">SMP-30/Gluconolactonase/LRE-like region</fullName>
    </submittedName>
</protein>
<keyword evidence="1" id="KW-0378">Hydrolase</keyword>
<evidence type="ECO:0000256" key="1">
    <source>
        <dbReference type="ARBA" id="ARBA00022801"/>
    </source>
</evidence>
<dbReference type="AlphaFoldDB" id="A0A7H1NS34"/>
<dbReference type="Proteomes" id="UP000516349">
    <property type="component" value="Chromosome"/>
</dbReference>
<dbReference type="EMBL" id="CP060244">
    <property type="protein sequence ID" value="QNT78594.1"/>
    <property type="molecule type" value="Genomic_DNA"/>
</dbReference>
<dbReference type="Pfam" id="PF08450">
    <property type="entry name" value="SGL"/>
    <property type="match status" value="2"/>
</dbReference>
<reference evidence="3 4" key="1">
    <citation type="submission" date="2020-08" db="EMBL/GenBank/DDBJ databases">
        <title>Complete genome sequence of Entomobacter blattae G55GP.</title>
        <authorList>
            <person name="Poehlein A."/>
            <person name="Guzman J."/>
            <person name="Daniel R."/>
            <person name="Vilcinskas A."/>
        </authorList>
    </citation>
    <scope>NUCLEOTIDE SEQUENCE [LARGE SCALE GENOMIC DNA]</scope>
    <source>
        <strain evidence="3 4">G55GP</strain>
    </source>
</reference>
<sequence length="408" mass="44393">MPYFSRRQLLQGIFVGTVGPLGLINQRQALAVSAIKTSFSPPSVISNPPRQWGKNTSPPIYPDPDVIIYNKAYKGLFITITALERLWAGGAWIEGPAWSAEGRYVVFSDTIKNVQYRMVWETKQVSIFRNPSFNSNGNAFDAQGRQVSTEDFFRRLVRWEHDGSLTVLADNYKGKRLNSPNDIAIHKDGSIWFTDPAYGDNIIEGHADAPGGPANPSGKIRGFLGDGGQASVGTFLKNVQRELPTATYRLDPNGILEQVLSESDLPVPNGLCFSPDYKTLYIISSAASPPPGYIPQPKDKTAIYTFDLTNGKPTRKRLFAELNVDGVPCGADGMSCDIEGNLWCGAAGPLGYAGVVVYSPKGEMVARIRLPQICSNVTFGGPKRNILIMCAGQSIYSLMVNTQGAGMS</sequence>
<proteinExistence type="predicted"/>
<dbReference type="PANTHER" id="PTHR47572">
    <property type="entry name" value="LIPOPROTEIN-RELATED"/>
    <property type="match status" value="1"/>
</dbReference>
<feature type="domain" description="SMP-30/Gluconolactonase/LRE-like region" evidence="2">
    <location>
        <begin position="228"/>
        <end position="390"/>
    </location>
</feature>
<evidence type="ECO:0000313" key="3">
    <source>
        <dbReference type="EMBL" id="QNT78594.1"/>
    </source>
</evidence>
<dbReference type="PANTHER" id="PTHR47572:SF4">
    <property type="entry name" value="LACTONASE DRP35"/>
    <property type="match status" value="1"/>
</dbReference>